<accession>A0AAD4LF67</accession>
<feature type="region of interest" description="Disordered" evidence="1">
    <location>
        <begin position="1"/>
        <end position="32"/>
    </location>
</feature>
<reference evidence="2" key="1">
    <citation type="submission" date="2022-01" db="EMBL/GenBank/DDBJ databases">
        <title>Comparative genomics reveals a dynamic genome evolution in the ectomycorrhizal milk-cap (Lactarius) mushrooms.</title>
        <authorList>
            <consortium name="DOE Joint Genome Institute"/>
            <person name="Lebreton A."/>
            <person name="Tang N."/>
            <person name="Kuo A."/>
            <person name="LaButti K."/>
            <person name="Drula E."/>
            <person name="Barry K."/>
            <person name="Clum A."/>
            <person name="Lipzen A."/>
            <person name="Mousain D."/>
            <person name="Ng V."/>
            <person name="Wang R."/>
            <person name="Wang X."/>
            <person name="Dai Y."/>
            <person name="Henrissat B."/>
            <person name="Grigoriev I.V."/>
            <person name="Guerin-Laguette A."/>
            <person name="Yu F."/>
            <person name="Martin F.M."/>
        </authorList>
    </citation>
    <scope>NUCLEOTIDE SEQUENCE</scope>
    <source>
        <strain evidence="2">QP</strain>
    </source>
</reference>
<evidence type="ECO:0000256" key="1">
    <source>
        <dbReference type="SAM" id="MobiDB-lite"/>
    </source>
</evidence>
<gene>
    <name evidence="2" type="ORF">EDB92DRAFT_1861811</name>
</gene>
<feature type="compositionally biased region" description="Polar residues" evidence="1">
    <location>
        <begin position="7"/>
        <end position="18"/>
    </location>
</feature>
<dbReference type="AlphaFoldDB" id="A0AAD4LF67"/>
<protein>
    <submittedName>
        <fullName evidence="2">Uncharacterized protein</fullName>
    </submittedName>
</protein>
<comment type="caution">
    <text evidence="2">The sequence shown here is derived from an EMBL/GenBank/DDBJ whole genome shotgun (WGS) entry which is preliminary data.</text>
</comment>
<evidence type="ECO:0000313" key="3">
    <source>
        <dbReference type="Proteomes" id="UP001201163"/>
    </source>
</evidence>
<proteinExistence type="predicted"/>
<organism evidence="2 3">
    <name type="scientific">Lactarius akahatsu</name>
    <dbReference type="NCBI Taxonomy" id="416441"/>
    <lineage>
        <taxon>Eukaryota</taxon>
        <taxon>Fungi</taxon>
        <taxon>Dikarya</taxon>
        <taxon>Basidiomycota</taxon>
        <taxon>Agaricomycotina</taxon>
        <taxon>Agaricomycetes</taxon>
        <taxon>Russulales</taxon>
        <taxon>Russulaceae</taxon>
        <taxon>Lactarius</taxon>
    </lineage>
</organism>
<dbReference type="Proteomes" id="UP001201163">
    <property type="component" value="Unassembled WGS sequence"/>
</dbReference>
<dbReference type="EMBL" id="JAKELL010000027">
    <property type="protein sequence ID" value="KAH8991263.1"/>
    <property type="molecule type" value="Genomic_DNA"/>
</dbReference>
<sequence>MGGAFRSVTSEARATTVTGKGEGERARRTRTSPADDSCVYLMLFVSVTQDTCRYRGVGARTFKLGEGSRLSADAVAAGSAIGVMSYAFITALTQQPQQLPAAPPVDSVIISMHGQY</sequence>
<keyword evidence="3" id="KW-1185">Reference proteome</keyword>
<name>A0AAD4LF67_9AGAM</name>
<evidence type="ECO:0000313" key="2">
    <source>
        <dbReference type="EMBL" id="KAH8991263.1"/>
    </source>
</evidence>